<gene>
    <name evidence="1" type="ORF">DPMN_007556</name>
</gene>
<evidence type="ECO:0000313" key="1">
    <source>
        <dbReference type="EMBL" id="KAH3883596.1"/>
    </source>
</evidence>
<accession>A0A9D4MW24</accession>
<name>A0A9D4MW24_DREPO</name>
<dbReference type="AlphaFoldDB" id="A0A9D4MW24"/>
<organism evidence="1 2">
    <name type="scientific">Dreissena polymorpha</name>
    <name type="common">Zebra mussel</name>
    <name type="synonym">Mytilus polymorpha</name>
    <dbReference type="NCBI Taxonomy" id="45954"/>
    <lineage>
        <taxon>Eukaryota</taxon>
        <taxon>Metazoa</taxon>
        <taxon>Spiralia</taxon>
        <taxon>Lophotrochozoa</taxon>
        <taxon>Mollusca</taxon>
        <taxon>Bivalvia</taxon>
        <taxon>Autobranchia</taxon>
        <taxon>Heteroconchia</taxon>
        <taxon>Euheterodonta</taxon>
        <taxon>Imparidentia</taxon>
        <taxon>Neoheterodontei</taxon>
        <taxon>Myida</taxon>
        <taxon>Dreissenoidea</taxon>
        <taxon>Dreissenidae</taxon>
        <taxon>Dreissena</taxon>
    </lineage>
</organism>
<sequence>MAVHVIFGRHTPNNTEDMFCMIAGVNVVSAVRTDSAPTPPASSRFVKNCSVPPNVVLWTKPAFYCIKETPQMDEVLRLFNVAIHTSLSILRKTIVDVSD</sequence>
<keyword evidence="2" id="KW-1185">Reference proteome</keyword>
<reference evidence="1" key="2">
    <citation type="submission" date="2020-11" db="EMBL/GenBank/DDBJ databases">
        <authorList>
            <person name="McCartney M.A."/>
            <person name="Auch B."/>
            <person name="Kono T."/>
            <person name="Mallez S."/>
            <person name="Becker A."/>
            <person name="Gohl D.M."/>
            <person name="Silverstein K.A.T."/>
            <person name="Koren S."/>
            <person name="Bechman K.B."/>
            <person name="Herman A."/>
            <person name="Abrahante J.E."/>
            <person name="Garbe J."/>
        </authorList>
    </citation>
    <scope>NUCLEOTIDE SEQUENCE</scope>
    <source>
        <strain evidence="1">Duluth1</strain>
        <tissue evidence="1">Whole animal</tissue>
    </source>
</reference>
<evidence type="ECO:0000313" key="2">
    <source>
        <dbReference type="Proteomes" id="UP000828390"/>
    </source>
</evidence>
<comment type="caution">
    <text evidence="1">The sequence shown here is derived from an EMBL/GenBank/DDBJ whole genome shotgun (WGS) entry which is preliminary data.</text>
</comment>
<proteinExistence type="predicted"/>
<protein>
    <submittedName>
        <fullName evidence="1">Uncharacterized protein</fullName>
    </submittedName>
</protein>
<dbReference type="EMBL" id="JAIWYP010000001">
    <property type="protein sequence ID" value="KAH3883596.1"/>
    <property type="molecule type" value="Genomic_DNA"/>
</dbReference>
<reference evidence="1" key="1">
    <citation type="journal article" date="2019" name="bioRxiv">
        <title>The Genome of the Zebra Mussel, Dreissena polymorpha: A Resource for Invasive Species Research.</title>
        <authorList>
            <person name="McCartney M.A."/>
            <person name="Auch B."/>
            <person name="Kono T."/>
            <person name="Mallez S."/>
            <person name="Zhang Y."/>
            <person name="Obille A."/>
            <person name="Becker A."/>
            <person name="Abrahante J.E."/>
            <person name="Garbe J."/>
            <person name="Badalamenti J.P."/>
            <person name="Herman A."/>
            <person name="Mangelson H."/>
            <person name="Liachko I."/>
            <person name="Sullivan S."/>
            <person name="Sone E.D."/>
            <person name="Koren S."/>
            <person name="Silverstein K.A.T."/>
            <person name="Beckman K.B."/>
            <person name="Gohl D.M."/>
        </authorList>
    </citation>
    <scope>NUCLEOTIDE SEQUENCE</scope>
    <source>
        <strain evidence="1">Duluth1</strain>
        <tissue evidence="1">Whole animal</tissue>
    </source>
</reference>
<dbReference type="Proteomes" id="UP000828390">
    <property type="component" value="Unassembled WGS sequence"/>
</dbReference>